<protein>
    <recommendedName>
        <fullName evidence="2">Glutamine--scyllo-inositol transaminase</fullName>
    </recommendedName>
</protein>
<dbReference type="InterPro" id="IPR000653">
    <property type="entry name" value="DegT/StrS_aminotransferase"/>
</dbReference>
<dbReference type="GO" id="GO:0008483">
    <property type="term" value="F:transaminase activity"/>
    <property type="evidence" value="ECO:0007669"/>
    <property type="project" value="TreeGrafter"/>
</dbReference>
<reference evidence="1" key="1">
    <citation type="submission" date="2018-05" db="EMBL/GenBank/DDBJ databases">
        <authorList>
            <person name="Lanie J.A."/>
            <person name="Ng W.-L."/>
            <person name="Kazmierczak K.M."/>
            <person name="Andrzejewski T.M."/>
            <person name="Davidsen T.M."/>
            <person name="Wayne K.J."/>
            <person name="Tettelin H."/>
            <person name="Glass J.I."/>
            <person name="Rusch D."/>
            <person name="Podicherti R."/>
            <person name="Tsui H.-C.T."/>
            <person name="Winkler M.E."/>
        </authorList>
    </citation>
    <scope>NUCLEOTIDE SEQUENCE</scope>
</reference>
<dbReference type="InterPro" id="IPR015422">
    <property type="entry name" value="PyrdxlP-dep_Trfase_small"/>
</dbReference>
<dbReference type="Pfam" id="PF01041">
    <property type="entry name" value="DegT_DnrJ_EryC1"/>
    <property type="match status" value="1"/>
</dbReference>
<sequence>MNSHFWASGNGVGNVKEFETLFKKYVKADNCIAVNSGTAALNLALSLFDIKNKEVILPSLSFVSTAHSVILNGGKPIFVDVDPKTLCIDPDKIKKSITSKTKLIFPVHFAGMPCNLIEIQKICSDNEIDFVEDAAHATGSKFRNKKIGSHGAAVCFSFHPVKNLAMPTGGLVSLNHKNHKKFTETLLSRRWCGITNRKNLTYDIKEVGWNYYMNEFSASVGISQLKKLDKMNLIRKKIAKRYNAELSIESKIPYTQDCSYHLYWIQVKNRNTFIKKMTESGIETGIHYKPIHTMSMYKLKNNLPITNNVGNTIVSLPMHPNLTENDIDKIISSANKFS</sequence>
<dbReference type="EMBL" id="UINC01018468">
    <property type="protein sequence ID" value="SVA77602.1"/>
    <property type="molecule type" value="Genomic_DNA"/>
</dbReference>
<accession>A0A381YLX8</accession>
<dbReference type="PIRSF" id="PIRSF000390">
    <property type="entry name" value="PLP_StrS"/>
    <property type="match status" value="1"/>
</dbReference>
<dbReference type="GO" id="GO:0000271">
    <property type="term" value="P:polysaccharide biosynthetic process"/>
    <property type="evidence" value="ECO:0007669"/>
    <property type="project" value="TreeGrafter"/>
</dbReference>
<dbReference type="SUPFAM" id="SSF53383">
    <property type="entry name" value="PLP-dependent transferases"/>
    <property type="match status" value="1"/>
</dbReference>
<evidence type="ECO:0000313" key="1">
    <source>
        <dbReference type="EMBL" id="SVA77602.1"/>
    </source>
</evidence>
<organism evidence="1">
    <name type="scientific">marine metagenome</name>
    <dbReference type="NCBI Taxonomy" id="408172"/>
    <lineage>
        <taxon>unclassified sequences</taxon>
        <taxon>metagenomes</taxon>
        <taxon>ecological metagenomes</taxon>
    </lineage>
</organism>
<dbReference type="AlphaFoldDB" id="A0A381YLX8"/>
<dbReference type="Gene3D" id="3.40.640.10">
    <property type="entry name" value="Type I PLP-dependent aspartate aminotransferase-like (Major domain)"/>
    <property type="match status" value="1"/>
</dbReference>
<evidence type="ECO:0008006" key="2">
    <source>
        <dbReference type="Google" id="ProtNLM"/>
    </source>
</evidence>
<dbReference type="GO" id="GO:0030170">
    <property type="term" value="F:pyridoxal phosphate binding"/>
    <property type="evidence" value="ECO:0007669"/>
    <property type="project" value="TreeGrafter"/>
</dbReference>
<dbReference type="InterPro" id="IPR015424">
    <property type="entry name" value="PyrdxlP-dep_Trfase"/>
</dbReference>
<proteinExistence type="predicted"/>
<dbReference type="Gene3D" id="3.90.1150.10">
    <property type="entry name" value="Aspartate Aminotransferase, domain 1"/>
    <property type="match status" value="1"/>
</dbReference>
<dbReference type="InterPro" id="IPR015421">
    <property type="entry name" value="PyrdxlP-dep_Trfase_major"/>
</dbReference>
<dbReference type="PANTHER" id="PTHR30244:SF34">
    <property type="entry name" value="DTDP-4-AMINO-4,6-DIDEOXYGALACTOSE TRANSAMINASE"/>
    <property type="match status" value="1"/>
</dbReference>
<dbReference type="CDD" id="cd00616">
    <property type="entry name" value="AHBA_syn"/>
    <property type="match status" value="1"/>
</dbReference>
<name>A0A381YLX8_9ZZZZ</name>
<gene>
    <name evidence="1" type="ORF">METZ01_LOCUS130456</name>
</gene>
<dbReference type="PANTHER" id="PTHR30244">
    <property type="entry name" value="TRANSAMINASE"/>
    <property type="match status" value="1"/>
</dbReference>